<feature type="transmembrane region" description="Helical" evidence="1">
    <location>
        <begin position="38"/>
        <end position="63"/>
    </location>
</feature>
<evidence type="ECO:0000256" key="1">
    <source>
        <dbReference type="SAM" id="Phobius"/>
    </source>
</evidence>
<organism evidence="2">
    <name type="scientific">hydrothermal vent metagenome</name>
    <dbReference type="NCBI Taxonomy" id="652676"/>
    <lineage>
        <taxon>unclassified sequences</taxon>
        <taxon>metagenomes</taxon>
        <taxon>ecological metagenomes</taxon>
    </lineage>
</organism>
<feature type="transmembrane region" description="Helical" evidence="1">
    <location>
        <begin position="83"/>
        <end position="102"/>
    </location>
</feature>
<protein>
    <submittedName>
        <fullName evidence="2">Uncharacterized protein</fullName>
    </submittedName>
</protein>
<reference evidence="2" key="1">
    <citation type="submission" date="2018-06" db="EMBL/GenBank/DDBJ databases">
        <authorList>
            <person name="Zhirakovskaya E."/>
        </authorList>
    </citation>
    <scope>NUCLEOTIDE SEQUENCE</scope>
</reference>
<dbReference type="EMBL" id="UOGI01000359">
    <property type="protein sequence ID" value="VAX34629.1"/>
    <property type="molecule type" value="Genomic_DNA"/>
</dbReference>
<sequence length="190" mass="22309">MEAYRYQELAYLIVPVFLGMEFFISAKNERRERHEAPLGSYVLDFCGFLFTALVPAIFFFTIWAIEARAFPLRETTLARLDRYGVMFMFMGAWWQVYMIGALRAGRLTDRSSPFYLWGPFIGLGTFISLLVLWVSPWNLKWISTGWFILISIVLQVMKVKPKNIARVLWILTGVTFFLENIFFLWIETLV</sequence>
<keyword evidence="1" id="KW-0472">Membrane</keyword>
<feature type="transmembrane region" description="Helical" evidence="1">
    <location>
        <begin position="6"/>
        <end position="26"/>
    </location>
</feature>
<dbReference type="AlphaFoldDB" id="A0A3B1CXL1"/>
<feature type="transmembrane region" description="Helical" evidence="1">
    <location>
        <begin position="114"/>
        <end position="135"/>
    </location>
</feature>
<keyword evidence="1" id="KW-1133">Transmembrane helix</keyword>
<name>A0A3B1CXL1_9ZZZZ</name>
<gene>
    <name evidence="2" type="ORF">MNBD_NITROSPIRAE03-470</name>
</gene>
<feature type="transmembrane region" description="Helical" evidence="1">
    <location>
        <begin position="164"/>
        <end position="186"/>
    </location>
</feature>
<keyword evidence="1" id="KW-0812">Transmembrane</keyword>
<accession>A0A3B1CXL1</accession>
<evidence type="ECO:0000313" key="2">
    <source>
        <dbReference type="EMBL" id="VAX34629.1"/>
    </source>
</evidence>
<proteinExistence type="predicted"/>